<feature type="domain" description="HD" evidence="1">
    <location>
        <begin position="36"/>
        <end position="140"/>
    </location>
</feature>
<protein>
    <submittedName>
        <fullName evidence="2">Metal-dependent phosphohydrolase</fullName>
    </submittedName>
</protein>
<dbReference type="PANTHER" id="PTHR33594:SF1">
    <property type="entry name" value="HD_PDEASE DOMAIN-CONTAINING PROTEIN"/>
    <property type="match status" value="1"/>
</dbReference>
<dbReference type="InterPro" id="IPR003607">
    <property type="entry name" value="HD/PDEase_dom"/>
</dbReference>
<evidence type="ECO:0000259" key="1">
    <source>
        <dbReference type="PROSITE" id="PS51831"/>
    </source>
</evidence>
<dbReference type="SMART" id="SM00471">
    <property type="entry name" value="HDc"/>
    <property type="match status" value="1"/>
</dbReference>
<dbReference type="PANTHER" id="PTHR33594">
    <property type="entry name" value="SUPERFAMILY HYDROLASE, PUTATIVE (AFU_ORTHOLOGUE AFUA_1G03035)-RELATED"/>
    <property type="match status" value="1"/>
</dbReference>
<dbReference type="Gene3D" id="1.10.472.50">
    <property type="entry name" value="HD-domain/PDEase-like"/>
    <property type="match status" value="1"/>
</dbReference>
<comment type="caution">
    <text evidence="2">The sequence shown here is derived from an EMBL/GenBank/DDBJ whole genome shotgun (WGS) entry which is preliminary data.</text>
</comment>
<name>A0A0R2AMM8_9LACO</name>
<keyword evidence="2" id="KW-0378">Hydrolase</keyword>
<evidence type="ECO:0000313" key="2">
    <source>
        <dbReference type="EMBL" id="KRM64412.1"/>
    </source>
</evidence>
<dbReference type="AlphaFoldDB" id="A0A0R2AMM8"/>
<proteinExistence type="predicted"/>
<dbReference type="PROSITE" id="PS51831">
    <property type="entry name" value="HD"/>
    <property type="match status" value="1"/>
</dbReference>
<gene>
    <name evidence="2" type="ORF">FC14_GL001870</name>
</gene>
<sequence>MDKINQGGLSMNSQAQLTTIKTFAKSKLAADKTGHNFDHIQRVVKLANRLAKAQTKPVDLTVILAAAYLHDTIDDKLVASPKQAVNEVKELLTSLAFSSAQSDEIIHIITHMSYASNLNEKQVLSLEGQIVQDADWLDAIGAIGITRAIYYGGAHGEKIYDPEILPRTQLDKASYRNLADETIINHFYEKLFKLADMLNTPQARALAASRQQVMKDFVATFKAEWDAEA</sequence>
<organism evidence="2 3">
    <name type="scientific">Ligilactobacillus agilis DSM 20509</name>
    <dbReference type="NCBI Taxonomy" id="1423718"/>
    <lineage>
        <taxon>Bacteria</taxon>
        <taxon>Bacillati</taxon>
        <taxon>Bacillota</taxon>
        <taxon>Bacilli</taxon>
        <taxon>Lactobacillales</taxon>
        <taxon>Lactobacillaceae</taxon>
        <taxon>Ligilactobacillus</taxon>
    </lineage>
</organism>
<dbReference type="InterPro" id="IPR006674">
    <property type="entry name" value="HD_domain"/>
</dbReference>
<dbReference type="PATRIC" id="fig|1423718.3.peg.1940"/>
<dbReference type="EMBL" id="AYYP01000032">
    <property type="protein sequence ID" value="KRM64412.1"/>
    <property type="molecule type" value="Genomic_DNA"/>
</dbReference>
<reference evidence="2 3" key="1">
    <citation type="journal article" date="2015" name="Genome Announc.">
        <title>Expanding the biotechnology potential of lactobacilli through comparative genomics of 213 strains and associated genera.</title>
        <authorList>
            <person name="Sun Z."/>
            <person name="Harris H.M."/>
            <person name="McCann A."/>
            <person name="Guo C."/>
            <person name="Argimon S."/>
            <person name="Zhang W."/>
            <person name="Yang X."/>
            <person name="Jeffery I.B."/>
            <person name="Cooney J.C."/>
            <person name="Kagawa T.F."/>
            <person name="Liu W."/>
            <person name="Song Y."/>
            <person name="Salvetti E."/>
            <person name="Wrobel A."/>
            <person name="Rasinkangas P."/>
            <person name="Parkhill J."/>
            <person name="Rea M.C."/>
            <person name="O'Sullivan O."/>
            <person name="Ritari J."/>
            <person name="Douillard F.P."/>
            <person name="Paul Ross R."/>
            <person name="Yang R."/>
            <person name="Briner A.E."/>
            <person name="Felis G.E."/>
            <person name="de Vos W.M."/>
            <person name="Barrangou R."/>
            <person name="Klaenhammer T.R."/>
            <person name="Caufield P.W."/>
            <person name="Cui Y."/>
            <person name="Zhang H."/>
            <person name="O'Toole P.W."/>
        </authorList>
    </citation>
    <scope>NUCLEOTIDE SEQUENCE [LARGE SCALE GENOMIC DNA]</scope>
    <source>
        <strain evidence="2 3">DSM 20509</strain>
    </source>
</reference>
<dbReference type="GO" id="GO:0016787">
    <property type="term" value="F:hydrolase activity"/>
    <property type="evidence" value="ECO:0007669"/>
    <property type="project" value="UniProtKB-KW"/>
</dbReference>
<dbReference type="SUPFAM" id="SSF109604">
    <property type="entry name" value="HD-domain/PDEase-like"/>
    <property type="match status" value="1"/>
</dbReference>
<dbReference type="Gene3D" id="1.20.58.1910">
    <property type="match status" value="1"/>
</dbReference>
<accession>A0A0R2AMM8</accession>
<dbReference type="Pfam" id="PF01966">
    <property type="entry name" value="HD"/>
    <property type="match status" value="1"/>
</dbReference>
<keyword evidence="3" id="KW-1185">Reference proteome</keyword>
<dbReference type="Proteomes" id="UP000051008">
    <property type="component" value="Unassembled WGS sequence"/>
</dbReference>
<dbReference type="CDD" id="cd00077">
    <property type="entry name" value="HDc"/>
    <property type="match status" value="1"/>
</dbReference>
<evidence type="ECO:0000313" key="3">
    <source>
        <dbReference type="Proteomes" id="UP000051008"/>
    </source>
</evidence>